<feature type="compositionally biased region" description="Basic residues" evidence="1">
    <location>
        <begin position="325"/>
        <end position="347"/>
    </location>
</feature>
<dbReference type="OrthoDB" id="4777753at2759"/>
<evidence type="ECO:0000313" key="2">
    <source>
        <dbReference type="EMBL" id="PMD12269.1"/>
    </source>
</evidence>
<feature type="compositionally biased region" description="Gly residues" evidence="1">
    <location>
        <begin position="25"/>
        <end position="37"/>
    </location>
</feature>
<feature type="region of interest" description="Disordered" evidence="1">
    <location>
        <begin position="241"/>
        <end position="382"/>
    </location>
</feature>
<dbReference type="Proteomes" id="UP000235672">
    <property type="component" value="Unassembled WGS sequence"/>
</dbReference>
<dbReference type="AlphaFoldDB" id="A0A2J6PE53"/>
<organism evidence="2 3">
    <name type="scientific">Hyaloscypha hepaticicola</name>
    <dbReference type="NCBI Taxonomy" id="2082293"/>
    <lineage>
        <taxon>Eukaryota</taxon>
        <taxon>Fungi</taxon>
        <taxon>Dikarya</taxon>
        <taxon>Ascomycota</taxon>
        <taxon>Pezizomycotina</taxon>
        <taxon>Leotiomycetes</taxon>
        <taxon>Helotiales</taxon>
        <taxon>Hyaloscyphaceae</taxon>
        <taxon>Hyaloscypha</taxon>
    </lineage>
</organism>
<keyword evidence="3" id="KW-1185">Reference proteome</keyword>
<sequence>MAFNGMHPNGLSINGDQKPNINNGSGNGDGNGNGPGMVGRYVPLGQRAQEGNGRGGRYVPIGQRAHEGNGMGGRYLPLGERSDGPGLGPSRLPQNDVMDLDFEYGWDSERGTMGQPSANMEPGTHDCTCGNCSREGHRLKVCVGPVDSYGYIPGCPEHNTKEHAMGDCPVLKNRPSRLVHYLKLRHCKPPLAGSVDPRFYEIPHGETLEGVRPWTPQWALEMQNNDPSYWLRHEYRPFPDEENPEDPAWERGLGVPEMTDPRGPAGHLWKEKNRGSQERDRDPRNYRSRDNRRRSRSRDRRRSRSSGERKRRSRRRSRSWEERRSRYRSRSRSRDRRSSRSSYRRRSRSPEDRGHRRSRSTSRRGYSSRQYSGHRNSREVGYSYRPVSNNYPNANIQPPRVVTGQGMGAKPVLPQVHGVQLQNNTATKMEEEAGIGFIKAEPDEY</sequence>
<evidence type="ECO:0000256" key="1">
    <source>
        <dbReference type="SAM" id="MobiDB-lite"/>
    </source>
</evidence>
<protein>
    <submittedName>
        <fullName evidence="2">Uncharacterized protein</fullName>
    </submittedName>
</protein>
<feature type="region of interest" description="Disordered" evidence="1">
    <location>
        <begin position="1"/>
        <end position="69"/>
    </location>
</feature>
<accession>A0A2J6PE53</accession>
<name>A0A2J6PE53_9HELO</name>
<feature type="compositionally biased region" description="Low complexity" evidence="1">
    <location>
        <begin position="363"/>
        <end position="374"/>
    </location>
</feature>
<proteinExistence type="predicted"/>
<feature type="compositionally biased region" description="Basic and acidic residues" evidence="1">
    <location>
        <begin position="268"/>
        <end position="289"/>
    </location>
</feature>
<evidence type="ECO:0000313" key="3">
    <source>
        <dbReference type="Proteomes" id="UP000235672"/>
    </source>
</evidence>
<reference evidence="2 3" key="1">
    <citation type="submission" date="2016-05" db="EMBL/GenBank/DDBJ databases">
        <title>A degradative enzymes factory behind the ericoid mycorrhizal symbiosis.</title>
        <authorList>
            <consortium name="DOE Joint Genome Institute"/>
            <person name="Martino E."/>
            <person name="Morin E."/>
            <person name="Grelet G."/>
            <person name="Kuo A."/>
            <person name="Kohler A."/>
            <person name="Daghino S."/>
            <person name="Barry K."/>
            <person name="Choi C."/>
            <person name="Cichocki N."/>
            <person name="Clum A."/>
            <person name="Copeland A."/>
            <person name="Hainaut M."/>
            <person name="Haridas S."/>
            <person name="Labutti K."/>
            <person name="Lindquist E."/>
            <person name="Lipzen A."/>
            <person name="Khouja H.-R."/>
            <person name="Murat C."/>
            <person name="Ohm R."/>
            <person name="Olson A."/>
            <person name="Spatafora J."/>
            <person name="Veneault-Fourrey C."/>
            <person name="Henrissat B."/>
            <person name="Grigoriev I."/>
            <person name="Martin F."/>
            <person name="Perotto S."/>
        </authorList>
    </citation>
    <scope>NUCLEOTIDE SEQUENCE [LARGE SCALE GENOMIC DNA]</scope>
    <source>
        <strain evidence="2 3">UAMH 7357</strain>
    </source>
</reference>
<dbReference type="EMBL" id="KZ613557">
    <property type="protein sequence ID" value="PMD12269.1"/>
    <property type="molecule type" value="Genomic_DNA"/>
</dbReference>
<feature type="compositionally biased region" description="Basic residues" evidence="1">
    <location>
        <begin position="290"/>
        <end position="317"/>
    </location>
</feature>
<gene>
    <name evidence="2" type="ORF">NA56DRAFT_501525</name>
</gene>